<dbReference type="EMBL" id="JAYKXN010000003">
    <property type="protein sequence ID" value="KAK7302270.1"/>
    <property type="molecule type" value="Genomic_DNA"/>
</dbReference>
<organism evidence="1 2">
    <name type="scientific">Clitoria ternatea</name>
    <name type="common">Butterfly pea</name>
    <dbReference type="NCBI Taxonomy" id="43366"/>
    <lineage>
        <taxon>Eukaryota</taxon>
        <taxon>Viridiplantae</taxon>
        <taxon>Streptophyta</taxon>
        <taxon>Embryophyta</taxon>
        <taxon>Tracheophyta</taxon>
        <taxon>Spermatophyta</taxon>
        <taxon>Magnoliopsida</taxon>
        <taxon>eudicotyledons</taxon>
        <taxon>Gunneridae</taxon>
        <taxon>Pentapetalae</taxon>
        <taxon>rosids</taxon>
        <taxon>fabids</taxon>
        <taxon>Fabales</taxon>
        <taxon>Fabaceae</taxon>
        <taxon>Papilionoideae</taxon>
        <taxon>50 kb inversion clade</taxon>
        <taxon>NPAAA clade</taxon>
        <taxon>indigoferoid/millettioid clade</taxon>
        <taxon>Phaseoleae</taxon>
        <taxon>Clitoria</taxon>
    </lineage>
</organism>
<accession>A0AAN9PJY8</accession>
<dbReference type="AlphaFoldDB" id="A0AAN9PJY8"/>
<dbReference type="Proteomes" id="UP001359559">
    <property type="component" value="Unassembled WGS sequence"/>
</dbReference>
<reference evidence="1 2" key="1">
    <citation type="submission" date="2024-01" db="EMBL/GenBank/DDBJ databases">
        <title>The genomes of 5 underutilized Papilionoideae crops provide insights into root nodulation and disease resistance.</title>
        <authorList>
            <person name="Yuan L."/>
        </authorList>
    </citation>
    <scope>NUCLEOTIDE SEQUENCE [LARGE SCALE GENOMIC DNA]</scope>
    <source>
        <strain evidence="1">LY-2023</strain>
        <tissue evidence="1">Leaf</tissue>
    </source>
</reference>
<keyword evidence="2" id="KW-1185">Reference proteome</keyword>
<gene>
    <name evidence="1" type="ORF">RJT34_13155</name>
</gene>
<sequence length="87" mass="10204">MNNFARVLELMPYVNDISSRVTSPRLLNKHLYRHLAFENTSAFTKRVVPVVTFDLRDEIIRQLKEEITELRHGRSMLVEKVSLLGLH</sequence>
<comment type="caution">
    <text evidence="1">The sequence shown here is derived from an EMBL/GenBank/DDBJ whole genome shotgun (WGS) entry which is preliminary data.</text>
</comment>
<protein>
    <submittedName>
        <fullName evidence="1">Uncharacterized protein</fullName>
    </submittedName>
</protein>
<proteinExistence type="predicted"/>
<evidence type="ECO:0000313" key="1">
    <source>
        <dbReference type="EMBL" id="KAK7302270.1"/>
    </source>
</evidence>
<name>A0AAN9PJY8_CLITE</name>
<evidence type="ECO:0000313" key="2">
    <source>
        <dbReference type="Proteomes" id="UP001359559"/>
    </source>
</evidence>